<evidence type="ECO:0000256" key="5">
    <source>
        <dbReference type="ARBA" id="ARBA00023242"/>
    </source>
</evidence>
<evidence type="ECO:0000313" key="7">
    <source>
        <dbReference type="EMBL" id="KAF5534516.1"/>
    </source>
</evidence>
<evidence type="ECO:0000256" key="1">
    <source>
        <dbReference type="ARBA" id="ARBA00022723"/>
    </source>
</evidence>
<proteinExistence type="predicted"/>
<dbReference type="CDD" id="cd00067">
    <property type="entry name" value="GAL4"/>
    <property type="match status" value="1"/>
</dbReference>
<keyword evidence="5" id="KW-0539">Nucleus</keyword>
<gene>
    <name evidence="7" type="ORF">FPHYL_13413</name>
</gene>
<evidence type="ECO:0000259" key="6">
    <source>
        <dbReference type="PROSITE" id="PS00463"/>
    </source>
</evidence>
<dbReference type="PANTHER" id="PTHR47660:SF2">
    <property type="entry name" value="TRANSCRIPTION FACTOR WITH C2H2 AND ZN(2)-CYS(6) DNA BINDING DOMAIN (EUROFUNG)"/>
    <property type="match status" value="1"/>
</dbReference>
<dbReference type="InterPro" id="IPR036864">
    <property type="entry name" value="Zn2-C6_fun-type_DNA-bd_sf"/>
</dbReference>
<dbReference type="Gene3D" id="4.10.240.10">
    <property type="entry name" value="Zn(2)-C6 fungal-type DNA-binding domain"/>
    <property type="match status" value="1"/>
</dbReference>
<keyword evidence="4" id="KW-0804">Transcription</keyword>
<keyword evidence="8" id="KW-1185">Reference proteome</keyword>
<dbReference type="PROSITE" id="PS00463">
    <property type="entry name" value="ZN2_CY6_FUNGAL_1"/>
    <property type="match status" value="1"/>
</dbReference>
<dbReference type="PANTHER" id="PTHR47660">
    <property type="entry name" value="TRANSCRIPTION FACTOR WITH C2H2 AND ZN(2)-CYS(6) DNA BINDING DOMAIN (EUROFUNG)-RELATED-RELATED"/>
    <property type="match status" value="1"/>
</dbReference>
<keyword evidence="2" id="KW-0862">Zinc</keyword>
<evidence type="ECO:0000256" key="4">
    <source>
        <dbReference type="ARBA" id="ARBA00023163"/>
    </source>
</evidence>
<dbReference type="InterPro" id="IPR001138">
    <property type="entry name" value="Zn2Cys6_DnaBD"/>
</dbReference>
<reference evidence="7 8" key="1">
    <citation type="submission" date="2020-05" db="EMBL/GenBank/DDBJ databases">
        <title>Identification and distribution of gene clusters putatively required for synthesis of sphingolipid metabolism inhibitors in phylogenetically diverse species of the filamentous fungus Fusarium.</title>
        <authorList>
            <person name="Kim H.-S."/>
            <person name="Busman M."/>
            <person name="Brown D.W."/>
            <person name="Divon H."/>
            <person name="Uhlig S."/>
            <person name="Proctor R.H."/>
        </authorList>
    </citation>
    <scope>NUCLEOTIDE SEQUENCE [LARGE SCALE GENOMIC DNA]</scope>
    <source>
        <strain evidence="7 8">NRRL 13617</strain>
    </source>
</reference>
<evidence type="ECO:0000256" key="2">
    <source>
        <dbReference type="ARBA" id="ARBA00022833"/>
    </source>
</evidence>
<dbReference type="GO" id="GO:0000981">
    <property type="term" value="F:DNA-binding transcription factor activity, RNA polymerase II-specific"/>
    <property type="evidence" value="ECO:0007669"/>
    <property type="project" value="InterPro"/>
</dbReference>
<dbReference type="SUPFAM" id="SSF57701">
    <property type="entry name" value="Zn2/Cys6 DNA-binding domain"/>
    <property type="match status" value="1"/>
</dbReference>
<keyword evidence="1" id="KW-0479">Metal-binding</keyword>
<sequence length="481" mass="54184">MYSQPFALDRHLHLPKCFNRNVSKFTGQGTRPRKRPLPSKARRASQACRACAISKVKCDDFKQCRQCFKKRIRCIRPEPSYISPPVTNSTVVEVSSLDSQTGNSEPIGVHKQASVDECSTTQPFFSSETLGCDLFDFSEMVDNNAGDSDFYDLLSASPMPALCLQDDGFDTLDSVHQPFANDVDNLTSSLQQGSNARGIEIRHGSQTHVATELPARHSQITNKMQRPLSVYPELWKLDDFNYLEVDKTNLFMFSSDNSGLGYSDPGLLRQDLSEDTRDRILFMVNGLTRKASDPTGSIQGNFPQLSVLDKLLEIFLTWHKTQSMPFIHVPTFRSSSTGITVVTACIAAGAAKSPNPKARRFGLALVEVVRLQIFQSACMLQIQTNLWSADVRRRDTSGSFVTMLVTMIRLSRRFSKETYDDEERPLFEDTISALHIKWGRWVEAESFKRQVPMIIIIITIMSQTFLRKDTDRAVANFIFTG</sequence>
<accession>A0A8H5MLI2</accession>
<keyword evidence="3" id="KW-0805">Transcription regulation</keyword>
<evidence type="ECO:0000256" key="3">
    <source>
        <dbReference type="ARBA" id="ARBA00023015"/>
    </source>
</evidence>
<dbReference type="Proteomes" id="UP000582016">
    <property type="component" value="Unassembled WGS sequence"/>
</dbReference>
<comment type="caution">
    <text evidence="7">The sequence shown here is derived from an EMBL/GenBank/DDBJ whole genome shotgun (WGS) entry which is preliminary data.</text>
</comment>
<protein>
    <submittedName>
        <fullName evidence="7">C2H2 type zinc finger domain-containing protein</fullName>
    </submittedName>
</protein>
<feature type="domain" description="Zn(2)-C6 fungal-type" evidence="6">
    <location>
        <begin position="47"/>
        <end position="74"/>
    </location>
</feature>
<dbReference type="GO" id="GO:0008270">
    <property type="term" value="F:zinc ion binding"/>
    <property type="evidence" value="ECO:0007669"/>
    <property type="project" value="InterPro"/>
</dbReference>
<evidence type="ECO:0000313" key="8">
    <source>
        <dbReference type="Proteomes" id="UP000582016"/>
    </source>
</evidence>
<name>A0A8H5MLI2_9HYPO</name>
<dbReference type="AlphaFoldDB" id="A0A8H5MLI2"/>
<dbReference type="OrthoDB" id="40579at2759"/>
<organism evidence="7 8">
    <name type="scientific">Fusarium phyllophilum</name>
    <dbReference type="NCBI Taxonomy" id="47803"/>
    <lineage>
        <taxon>Eukaryota</taxon>
        <taxon>Fungi</taxon>
        <taxon>Dikarya</taxon>
        <taxon>Ascomycota</taxon>
        <taxon>Pezizomycotina</taxon>
        <taxon>Sordariomycetes</taxon>
        <taxon>Hypocreomycetidae</taxon>
        <taxon>Hypocreales</taxon>
        <taxon>Nectriaceae</taxon>
        <taxon>Fusarium</taxon>
        <taxon>Fusarium fujikuroi species complex</taxon>
    </lineage>
</organism>
<dbReference type="EMBL" id="JAAOAQ010000787">
    <property type="protein sequence ID" value="KAF5534516.1"/>
    <property type="molecule type" value="Genomic_DNA"/>
</dbReference>